<dbReference type="GO" id="GO:0004527">
    <property type="term" value="F:exonuclease activity"/>
    <property type="evidence" value="ECO:0007669"/>
    <property type="project" value="UniProtKB-KW"/>
</dbReference>
<dbReference type="InterPro" id="IPR010996">
    <property type="entry name" value="HHH_MUS81"/>
</dbReference>
<dbReference type="SMART" id="SM00278">
    <property type="entry name" value="HhH1"/>
    <property type="match status" value="3"/>
</dbReference>
<dbReference type="InterPro" id="IPR037160">
    <property type="entry name" value="DNA_Pol_thumb_sf"/>
</dbReference>
<evidence type="ECO:0000256" key="3">
    <source>
        <dbReference type="ARBA" id="ARBA00012417"/>
    </source>
</evidence>
<dbReference type="InterPro" id="IPR022311">
    <property type="entry name" value="PolX-like"/>
</dbReference>
<keyword evidence="7" id="KW-0237">DNA synthesis</keyword>
<feature type="domain" description="DNA-directed DNA polymerase X" evidence="24">
    <location>
        <begin position="1"/>
        <end position="314"/>
    </location>
</feature>
<dbReference type="InterPro" id="IPR043519">
    <property type="entry name" value="NT_sf"/>
</dbReference>
<evidence type="ECO:0000256" key="1">
    <source>
        <dbReference type="ARBA" id="ARBA00001946"/>
    </source>
</evidence>
<dbReference type="SMART" id="SM00483">
    <property type="entry name" value="POLXc"/>
    <property type="match status" value="1"/>
</dbReference>
<keyword evidence="26" id="KW-1185">Reference proteome</keyword>
<keyword evidence="13" id="KW-0239">DNA-directed DNA polymerase</keyword>
<comment type="caution">
    <text evidence="25">The sequence shown here is derived from an EMBL/GenBank/DDBJ whole genome shotgun (WGS) entry which is preliminary data.</text>
</comment>
<dbReference type="PANTHER" id="PTHR36928">
    <property type="entry name" value="PHOSPHATASE YCDX-RELATED"/>
    <property type="match status" value="1"/>
</dbReference>
<dbReference type="Pfam" id="PF14716">
    <property type="entry name" value="HHH_8"/>
    <property type="match status" value="1"/>
</dbReference>
<dbReference type="InterPro" id="IPR002008">
    <property type="entry name" value="DNA_pol_X_beta-like"/>
</dbReference>
<dbReference type="RefSeq" id="WP_146816152.1">
    <property type="nucleotide sequence ID" value="NZ_BJYA01000011.1"/>
</dbReference>
<comment type="cofactor">
    <cofactor evidence="1">
        <name>Mg(2+)</name>
        <dbReference type="ChEBI" id="CHEBI:18420"/>
    </cofactor>
</comment>
<evidence type="ECO:0000259" key="23">
    <source>
        <dbReference type="SMART" id="SM00481"/>
    </source>
</evidence>
<evidence type="ECO:0000256" key="5">
    <source>
        <dbReference type="ARBA" id="ARBA00020020"/>
    </source>
</evidence>
<dbReference type="InterPro" id="IPR002054">
    <property type="entry name" value="DNA-dir_DNA_pol_X"/>
</dbReference>
<dbReference type="InterPro" id="IPR029398">
    <property type="entry name" value="PolB_thumb"/>
</dbReference>
<comment type="subcellular location">
    <subcellularLocation>
        <location evidence="2">Cytoplasm</location>
    </subcellularLocation>
</comment>
<evidence type="ECO:0000256" key="7">
    <source>
        <dbReference type="ARBA" id="ARBA00022634"/>
    </source>
</evidence>
<dbReference type="EC" id="2.7.7.7" evidence="3"/>
<dbReference type="SMART" id="SM00481">
    <property type="entry name" value="POLIIIAc"/>
    <property type="match status" value="1"/>
</dbReference>
<keyword evidence="25" id="KW-0378">Hydrolase</keyword>
<comment type="catalytic activity">
    <reaction evidence="21">
        <text>DNA(n) + a 2'-deoxyribonucleoside 5'-triphosphate = DNA(n+1) + diphosphate</text>
        <dbReference type="Rhea" id="RHEA:22508"/>
        <dbReference type="Rhea" id="RHEA-COMP:17339"/>
        <dbReference type="Rhea" id="RHEA-COMP:17340"/>
        <dbReference type="ChEBI" id="CHEBI:33019"/>
        <dbReference type="ChEBI" id="CHEBI:61560"/>
        <dbReference type="ChEBI" id="CHEBI:173112"/>
        <dbReference type="EC" id="2.7.7.7"/>
    </reaction>
</comment>
<evidence type="ECO:0000256" key="13">
    <source>
        <dbReference type="ARBA" id="ARBA00022932"/>
    </source>
</evidence>
<dbReference type="InterPro" id="IPR003141">
    <property type="entry name" value="Pol/His_phosphatase_N"/>
</dbReference>
<dbReference type="PANTHER" id="PTHR36928:SF1">
    <property type="entry name" value="PHOSPHATASE YCDX-RELATED"/>
    <property type="match status" value="1"/>
</dbReference>
<dbReference type="OrthoDB" id="9808747at2"/>
<dbReference type="InterPro" id="IPR050243">
    <property type="entry name" value="PHP_phosphatase"/>
</dbReference>
<dbReference type="GO" id="GO:0140078">
    <property type="term" value="F:class I DNA-(apurinic or apyrimidinic site) endonuclease activity"/>
    <property type="evidence" value="ECO:0007669"/>
    <property type="project" value="UniProtKB-EC"/>
</dbReference>
<evidence type="ECO:0000256" key="9">
    <source>
        <dbReference type="ARBA" id="ARBA00022695"/>
    </source>
</evidence>
<dbReference type="AlphaFoldDB" id="A0A511W6Z9"/>
<evidence type="ECO:0000256" key="12">
    <source>
        <dbReference type="ARBA" id="ARBA00022843"/>
    </source>
</evidence>
<evidence type="ECO:0000256" key="14">
    <source>
        <dbReference type="ARBA" id="ARBA00023053"/>
    </source>
</evidence>
<dbReference type="EMBL" id="BJYA01000011">
    <property type="protein sequence ID" value="GEN45853.1"/>
    <property type="molecule type" value="Genomic_DNA"/>
</dbReference>
<dbReference type="NCBIfam" id="NF006375">
    <property type="entry name" value="PRK08609.1"/>
    <property type="match status" value="1"/>
</dbReference>
<evidence type="ECO:0000313" key="26">
    <source>
        <dbReference type="Proteomes" id="UP000321440"/>
    </source>
</evidence>
<feature type="domain" description="Helix-hairpin-helix DNA-binding motif class 1" evidence="22">
    <location>
        <begin position="48"/>
        <end position="67"/>
    </location>
</feature>
<dbReference type="SUPFAM" id="SSF47802">
    <property type="entry name" value="DNA polymerase beta, N-terminal domain-like"/>
    <property type="match status" value="1"/>
</dbReference>
<dbReference type="Proteomes" id="UP000321440">
    <property type="component" value="Unassembled WGS sequence"/>
</dbReference>
<accession>A0A511W6Z9</accession>
<dbReference type="PIRSF" id="PIRSF005047">
    <property type="entry name" value="UCP005047_YshC"/>
    <property type="match status" value="1"/>
</dbReference>
<proteinExistence type="predicted"/>
<dbReference type="InterPro" id="IPR016195">
    <property type="entry name" value="Pol/histidinol_Pase-like"/>
</dbReference>
<evidence type="ECO:0000256" key="17">
    <source>
        <dbReference type="ARBA" id="ARBA00035726"/>
    </source>
</evidence>
<evidence type="ECO:0000256" key="6">
    <source>
        <dbReference type="ARBA" id="ARBA00022481"/>
    </source>
</evidence>
<evidence type="ECO:0000256" key="15">
    <source>
        <dbReference type="ARBA" id="ARBA00023204"/>
    </source>
</evidence>
<evidence type="ECO:0000256" key="2">
    <source>
        <dbReference type="ARBA" id="ARBA00004496"/>
    </source>
</evidence>
<keyword evidence="12" id="KW-0832">Ubl conjugation</keyword>
<evidence type="ECO:0000259" key="24">
    <source>
        <dbReference type="SMART" id="SM00483"/>
    </source>
</evidence>
<dbReference type="GO" id="GO:0005829">
    <property type="term" value="C:cytosol"/>
    <property type="evidence" value="ECO:0007669"/>
    <property type="project" value="TreeGrafter"/>
</dbReference>
<gene>
    <name evidence="25" type="ORF">AHA02nite_16290</name>
</gene>
<dbReference type="GO" id="GO:0003887">
    <property type="term" value="F:DNA-directed DNA polymerase activity"/>
    <property type="evidence" value="ECO:0007669"/>
    <property type="project" value="UniProtKB-KW"/>
</dbReference>
<keyword evidence="25" id="KW-0269">Exonuclease</keyword>
<dbReference type="GO" id="GO:0042578">
    <property type="term" value="F:phosphoric ester hydrolase activity"/>
    <property type="evidence" value="ECO:0007669"/>
    <property type="project" value="TreeGrafter"/>
</dbReference>
<dbReference type="InterPro" id="IPR004013">
    <property type="entry name" value="PHP_dom"/>
</dbReference>
<comment type="catalytic activity">
    <reaction evidence="18">
        <text>2'-deoxyribonucleotide-(2'-deoxyribose 5'-phosphate)-2'-deoxyribonucleotide-DNA = a 3'-end 2'-deoxyribonucleotide-(2,3-dehydro-2,3-deoxyribose 5'-phosphate)-DNA + a 5'-end 5'-phospho-2'-deoxyribonucleoside-DNA + H(+)</text>
        <dbReference type="Rhea" id="RHEA:66592"/>
        <dbReference type="Rhea" id="RHEA-COMP:13180"/>
        <dbReference type="Rhea" id="RHEA-COMP:16897"/>
        <dbReference type="Rhea" id="RHEA-COMP:17067"/>
        <dbReference type="ChEBI" id="CHEBI:15378"/>
        <dbReference type="ChEBI" id="CHEBI:136412"/>
        <dbReference type="ChEBI" id="CHEBI:157695"/>
        <dbReference type="ChEBI" id="CHEBI:167181"/>
        <dbReference type="EC" id="4.2.99.18"/>
    </reaction>
</comment>
<comment type="catalytic activity">
    <reaction evidence="19">
        <text>a 5'-end 2'-deoxyribose-2'-deoxyribonucleotide-DNA = (2E,4S)-4-hydroxypenten-2-al-5-phosphate + a 5'-end 5'-phospho-2'-deoxyribonucleoside-DNA + H(+)</text>
        <dbReference type="Rhea" id="RHEA:76255"/>
        <dbReference type="Rhea" id="RHEA-COMP:13180"/>
        <dbReference type="Rhea" id="RHEA-COMP:18657"/>
        <dbReference type="ChEBI" id="CHEBI:15378"/>
        <dbReference type="ChEBI" id="CHEBI:136412"/>
        <dbReference type="ChEBI" id="CHEBI:195194"/>
        <dbReference type="ChEBI" id="CHEBI:195195"/>
    </reaction>
</comment>
<evidence type="ECO:0000313" key="25">
    <source>
        <dbReference type="EMBL" id="GEN45853.1"/>
    </source>
</evidence>
<dbReference type="Gene3D" id="3.30.210.10">
    <property type="entry name" value="DNA polymerase, thumb domain"/>
    <property type="match status" value="1"/>
</dbReference>
<sequence>MDKKQVIKHLETIAIYLELKGENAFKISAYRKAAQALERDDRSLSEIDDFGSLQGVGKGTKAVIEEFVESGETETLNELAKEVPEGLIPLLKLQGLGGKKLSRLYHELGVVDGATLREACESGQVEALSGFGKKSVEKILKAIEDYGSQPERLPISSVIPLYEAISAQLETTDGVQRYAIAGSFRRLREDVKDLDYIIATNEAGHVADQLVELANVKEIVSKGTTKVTVVISGEWDISVDFRMVEPEAFITTLHHFTGSKDHNVEMRRLAKQQGYKISEYGIEDSETGEVHTFETEEQFFEFLGVDYIPPELRETGEEVEAEIPQLVSLPDIKGDLHMHTTWSDGAQSIEEMVNKARDYGYQFMAITDHSKYLQVANGLNETRLRKQREAIAEVNEKYDDIQVLSGVEMDILPNGDLDFDDEFLSEMDFVIASIHSHFNQSEAEIMTRLENAIKNPYVDMIAHPTGRLIGRREGYAFDYERFIQLAVENNTIIELNANPNRLDLAWSWLQVAQEQGATIAINTDAHNYRMLQDMKVGVQAARKGWIKKDTVINTWDFEDLQHFLRKKKGEVSER</sequence>
<dbReference type="CDD" id="cd07436">
    <property type="entry name" value="PHP_PolX"/>
    <property type="match status" value="1"/>
</dbReference>
<evidence type="ECO:0000256" key="20">
    <source>
        <dbReference type="ARBA" id="ARBA00045548"/>
    </source>
</evidence>
<keyword evidence="15" id="KW-0234">DNA repair</keyword>
<evidence type="ECO:0000256" key="21">
    <source>
        <dbReference type="ARBA" id="ARBA00049244"/>
    </source>
</evidence>
<comment type="function">
    <text evidence="20">Repair polymerase that plays a key role in base-excision repair. During this process, the damaged base is excised by specific DNA glycosylases, the DNA backbone is nicked at the abasic site by an apurinic/apyrimidic (AP) endonuclease, and POLB removes 5'-deoxyribose-phosphate from the preincised AP site acting as a 5'-deoxyribose-phosphate lyase (5'-dRP lyase); through its DNA polymerase activity, it adds one nucleotide to the 3' end of the arising single-nucleotide gap. Conducts 'gap-filling' DNA synthesis in a stepwise distributive fashion rather than in a processive fashion as for other DNA polymerases. It is also able to cleave sugar-phosphate bonds 3' to an intact AP site, acting as an AP lyase.</text>
</comment>
<dbReference type="Pfam" id="PF02811">
    <property type="entry name" value="PHP"/>
    <property type="match status" value="1"/>
</dbReference>
<evidence type="ECO:0000256" key="11">
    <source>
        <dbReference type="ARBA" id="ARBA00022763"/>
    </source>
</evidence>
<feature type="domain" description="Polymerase/histidinol phosphatase N-terminal" evidence="23">
    <location>
        <begin position="334"/>
        <end position="413"/>
    </location>
</feature>
<evidence type="ECO:0000259" key="22">
    <source>
        <dbReference type="SMART" id="SM00278"/>
    </source>
</evidence>
<keyword evidence="11" id="KW-0227">DNA damage</keyword>
<keyword evidence="14" id="KW-0915">Sodium</keyword>
<dbReference type="GO" id="GO:0003677">
    <property type="term" value="F:DNA binding"/>
    <property type="evidence" value="ECO:0007669"/>
    <property type="project" value="InterPro"/>
</dbReference>
<dbReference type="CDD" id="cd00141">
    <property type="entry name" value="NT_POLXc"/>
    <property type="match status" value="1"/>
</dbReference>
<dbReference type="SUPFAM" id="SSF89550">
    <property type="entry name" value="PHP domain-like"/>
    <property type="match status" value="1"/>
</dbReference>
<dbReference type="InterPro" id="IPR003583">
    <property type="entry name" value="Hlx-hairpin-Hlx_DNA-bd_motif"/>
</dbReference>
<evidence type="ECO:0000256" key="18">
    <source>
        <dbReference type="ARBA" id="ARBA00044632"/>
    </source>
</evidence>
<evidence type="ECO:0000256" key="19">
    <source>
        <dbReference type="ARBA" id="ARBA00044678"/>
    </source>
</evidence>
<evidence type="ECO:0000256" key="10">
    <source>
        <dbReference type="ARBA" id="ARBA00022705"/>
    </source>
</evidence>
<dbReference type="Gene3D" id="1.10.150.110">
    <property type="entry name" value="DNA polymerase beta, N-terminal domain-like"/>
    <property type="match status" value="1"/>
</dbReference>
<dbReference type="SUPFAM" id="SSF158702">
    <property type="entry name" value="Sec63 N-terminal domain-like"/>
    <property type="match status" value="1"/>
</dbReference>
<organism evidence="25 26">
    <name type="scientific">Alkalibacillus haloalkaliphilus</name>
    <dbReference type="NCBI Taxonomy" id="94136"/>
    <lineage>
        <taxon>Bacteria</taxon>
        <taxon>Bacillati</taxon>
        <taxon>Bacillota</taxon>
        <taxon>Bacilli</taxon>
        <taxon>Bacillales</taxon>
        <taxon>Bacillaceae</taxon>
        <taxon>Alkalibacillus</taxon>
    </lineage>
</organism>
<dbReference type="SUPFAM" id="SSF81301">
    <property type="entry name" value="Nucleotidyltransferase"/>
    <property type="match status" value="1"/>
</dbReference>
<reference evidence="25 26" key="1">
    <citation type="submission" date="2019-07" db="EMBL/GenBank/DDBJ databases">
        <title>Whole genome shotgun sequence of Alkalibacillus haloalkaliphilus NBRC 103110.</title>
        <authorList>
            <person name="Hosoyama A."/>
            <person name="Uohara A."/>
            <person name="Ohji S."/>
            <person name="Ichikawa N."/>
        </authorList>
    </citation>
    <scope>NUCLEOTIDE SEQUENCE [LARGE SCALE GENOMIC DNA]</scope>
    <source>
        <strain evidence="25 26">NBRC 103110</strain>
    </source>
</reference>
<dbReference type="GO" id="GO:0008270">
    <property type="term" value="F:zinc ion binding"/>
    <property type="evidence" value="ECO:0007669"/>
    <property type="project" value="TreeGrafter"/>
</dbReference>
<dbReference type="PRINTS" id="PR00870">
    <property type="entry name" value="DNAPOLXBETA"/>
</dbReference>
<evidence type="ECO:0000256" key="4">
    <source>
        <dbReference type="ARBA" id="ARBA00012720"/>
    </source>
</evidence>
<dbReference type="Gene3D" id="3.20.20.140">
    <property type="entry name" value="Metal-dependent hydrolases"/>
    <property type="match status" value="1"/>
</dbReference>
<evidence type="ECO:0000256" key="16">
    <source>
        <dbReference type="ARBA" id="ARBA00035717"/>
    </source>
</evidence>
<dbReference type="EC" id="4.2.99.18" evidence="4"/>
<name>A0A511W6Z9_9BACI</name>
<dbReference type="InterPro" id="IPR047967">
    <property type="entry name" value="PolX_PHP"/>
</dbReference>
<dbReference type="Pfam" id="PF14791">
    <property type="entry name" value="DNA_pol_B_thumb"/>
    <property type="match status" value="1"/>
</dbReference>
<dbReference type="InterPro" id="IPR027421">
    <property type="entry name" value="DNA_pol_lamdba_lyase_dom_sf"/>
</dbReference>
<evidence type="ECO:0000256" key="8">
    <source>
        <dbReference type="ARBA" id="ARBA00022679"/>
    </source>
</evidence>
<feature type="domain" description="Helix-hairpin-helix DNA-binding motif class 1" evidence="22">
    <location>
        <begin position="88"/>
        <end position="107"/>
    </location>
</feature>
<dbReference type="Gene3D" id="1.10.150.20">
    <property type="entry name" value="5' to 3' exonuclease, C-terminal subdomain"/>
    <property type="match status" value="1"/>
</dbReference>
<feature type="domain" description="Helix-hairpin-helix DNA-binding motif class 1" evidence="22">
    <location>
        <begin position="123"/>
        <end position="142"/>
    </location>
</feature>
<dbReference type="GO" id="GO:0006281">
    <property type="term" value="P:DNA repair"/>
    <property type="evidence" value="ECO:0007669"/>
    <property type="project" value="UniProtKB-KW"/>
</dbReference>
<keyword evidence="8" id="KW-0808">Transferase</keyword>
<dbReference type="Gene3D" id="3.30.460.10">
    <property type="entry name" value="Beta Polymerase, domain 2"/>
    <property type="match status" value="1"/>
</dbReference>
<keyword evidence="25" id="KW-0540">Nuclease</keyword>
<protein>
    <recommendedName>
        <fullName evidence="5">DNA polymerase beta</fullName>
        <ecNumber evidence="3">2.7.7.7</ecNumber>
        <ecNumber evidence="4">4.2.99.18</ecNumber>
    </recommendedName>
    <alternativeName>
        <fullName evidence="16">5'-deoxyribose-phosphate lyase</fullName>
    </alternativeName>
    <alternativeName>
        <fullName evidence="17">AP lyase</fullName>
    </alternativeName>
</protein>
<dbReference type="FunFam" id="3.20.20.140:FF:000047">
    <property type="entry name" value="PHP domain-containing protein"/>
    <property type="match status" value="1"/>
</dbReference>
<keyword evidence="10" id="KW-0235">DNA replication</keyword>
<keyword evidence="6" id="KW-0488">Methylation</keyword>
<keyword evidence="9" id="KW-0548">Nucleotidyltransferase</keyword>